<dbReference type="Pfam" id="PF13088">
    <property type="entry name" value="BNR_2"/>
    <property type="match status" value="1"/>
</dbReference>
<dbReference type="InterPro" id="IPR036278">
    <property type="entry name" value="Sialidase_sf"/>
</dbReference>
<dbReference type="PANTHER" id="PTHR10628">
    <property type="entry name" value="SIALIDASE"/>
    <property type="match status" value="1"/>
</dbReference>
<name>A0A5C6BZ35_9BACT</name>
<dbReference type="EC" id="3.2.1.18" evidence="3"/>
<dbReference type="OrthoDB" id="7294637at2"/>
<evidence type="ECO:0000256" key="3">
    <source>
        <dbReference type="ARBA" id="ARBA00012733"/>
    </source>
</evidence>
<dbReference type="GO" id="GO:0009313">
    <property type="term" value="P:oligosaccharide catabolic process"/>
    <property type="evidence" value="ECO:0007669"/>
    <property type="project" value="TreeGrafter"/>
</dbReference>
<sequence>MSDLSRRQFVAASASTLLASSITRASDDSSRHQVGNITTISLESDRYHGWPTLCRCANGDLVVVCSGGRESHVCPFGRVDLMRSRDTGESWSYERTILDGPIDDRDAGIVETDQGTLLVSTFSSLAYEPRLQTALATAASDKPSMPAQQLAKWQAVQRRLPAGEHEKHRGCWMLRSEDGGLNWSPAYRVPLNSPHGPIQLSDGTLFYAGVALWDSPRSVGTCRSSDDGRTWTPLEELPTRPGDDPSQYHELHAVEAADGRLIVHIRNHNAANQNETLQTHSTDHGKTWATPYSIGVWGLPSHLLRLSDDRLLMTYGHRRAPLGNQARISDDHGRTWSAPMIVSGDATSGDVGYPSTAEVSPGKLVTVWYERLAGNANAQLRLASWELPN</sequence>
<dbReference type="EMBL" id="SJPU01000002">
    <property type="protein sequence ID" value="TWU16546.1"/>
    <property type="molecule type" value="Genomic_DNA"/>
</dbReference>
<dbReference type="GO" id="GO:0016020">
    <property type="term" value="C:membrane"/>
    <property type="evidence" value="ECO:0007669"/>
    <property type="project" value="TreeGrafter"/>
</dbReference>
<protein>
    <recommendedName>
        <fullName evidence="3">exo-alpha-sialidase</fullName>
        <ecNumber evidence="3">3.2.1.18</ecNumber>
    </recommendedName>
</protein>
<dbReference type="GO" id="GO:0004308">
    <property type="term" value="F:exo-alpha-sialidase activity"/>
    <property type="evidence" value="ECO:0007669"/>
    <property type="project" value="UniProtKB-EC"/>
</dbReference>
<dbReference type="InterPro" id="IPR011040">
    <property type="entry name" value="Sialidase"/>
</dbReference>
<proteinExistence type="inferred from homology"/>
<comment type="similarity">
    <text evidence="2">Belongs to the glycosyl hydrolase 33 family.</text>
</comment>
<accession>A0A5C6BZ35</accession>
<comment type="caution">
    <text evidence="6">The sequence shown here is derived from an EMBL/GenBank/DDBJ whole genome shotgun (WGS) entry which is preliminary data.</text>
</comment>
<evidence type="ECO:0000259" key="5">
    <source>
        <dbReference type="Pfam" id="PF13088"/>
    </source>
</evidence>
<gene>
    <name evidence="6" type="ORF">Poly21_37510</name>
</gene>
<dbReference type="PANTHER" id="PTHR10628:SF30">
    <property type="entry name" value="EXO-ALPHA-SIALIDASE"/>
    <property type="match status" value="1"/>
</dbReference>
<evidence type="ECO:0000313" key="7">
    <source>
        <dbReference type="Proteomes" id="UP000319908"/>
    </source>
</evidence>
<dbReference type="CDD" id="cd15482">
    <property type="entry name" value="Sialidase_non-viral"/>
    <property type="match status" value="1"/>
</dbReference>
<keyword evidence="7" id="KW-1185">Reference proteome</keyword>
<dbReference type="AlphaFoldDB" id="A0A5C6BZ35"/>
<dbReference type="GO" id="GO:0006689">
    <property type="term" value="P:ganglioside catabolic process"/>
    <property type="evidence" value="ECO:0007669"/>
    <property type="project" value="TreeGrafter"/>
</dbReference>
<evidence type="ECO:0000313" key="6">
    <source>
        <dbReference type="EMBL" id="TWU16546.1"/>
    </source>
</evidence>
<evidence type="ECO:0000256" key="4">
    <source>
        <dbReference type="SAM" id="MobiDB-lite"/>
    </source>
</evidence>
<dbReference type="Gene3D" id="2.120.10.10">
    <property type="match status" value="1"/>
</dbReference>
<dbReference type="Proteomes" id="UP000319908">
    <property type="component" value="Unassembled WGS sequence"/>
</dbReference>
<evidence type="ECO:0000256" key="1">
    <source>
        <dbReference type="ARBA" id="ARBA00000427"/>
    </source>
</evidence>
<comment type="catalytic activity">
    <reaction evidence="1">
        <text>Hydrolysis of alpha-(2-&gt;3)-, alpha-(2-&gt;6)-, alpha-(2-&gt;8)- glycosidic linkages of terminal sialic acid residues in oligosaccharides, glycoproteins, glycolipids, colominic acid and synthetic substrates.</text>
        <dbReference type="EC" id="3.2.1.18"/>
    </reaction>
</comment>
<dbReference type="GO" id="GO:0005737">
    <property type="term" value="C:cytoplasm"/>
    <property type="evidence" value="ECO:0007669"/>
    <property type="project" value="TreeGrafter"/>
</dbReference>
<feature type="domain" description="Sialidase" evidence="5">
    <location>
        <begin position="171"/>
        <end position="363"/>
    </location>
</feature>
<dbReference type="SUPFAM" id="SSF50939">
    <property type="entry name" value="Sialidases"/>
    <property type="match status" value="1"/>
</dbReference>
<dbReference type="RefSeq" id="WP_146408171.1">
    <property type="nucleotide sequence ID" value="NZ_SJPU01000002.1"/>
</dbReference>
<feature type="region of interest" description="Disordered" evidence="4">
    <location>
        <begin position="222"/>
        <end position="244"/>
    </location>
</feature>
<evidence type="ECO:0000256" key="2">
    <source>
        <dbReference type="ARBA" id="ARBA00009348"/>
    </source>
</evidence>
<organism evidence="6 7">
    <name type="scientific">Allorhodopirellula heiligendammensis</name>
    <dbReference type="NCBI Taxonomy" id="2714739"/>
    <lineage>
        <taxon>Bacteria</taxon>
        <taxon>Pseudomonadati</taxon>
        <taxon>Planctomycetota</taxon>
        <taxon>Planctomycetia</taxon>
        <taxon>Pirellulales</taxon>
        <taxon>Pirellulaceae</taxon>
        <taxon>Allorhodopirellula</taxon>
    </lineage>
</organism>
<reference evidence="6 7" key="1">
    <citation type="journal article" date="2020" name="Antonie Van Leeuwenhoek">
        <title>Rhodopirellula heiligendammensis sp. nov., Rhodopirellula pilleata sp. nov., and Rhodopirellula solitaria sp. nov. isolated from natural or artificial marine surfaces in Northern Germany and California, USA, and emended description of the genus Rhodopirellula.</title>
        <authorList>
            <person name="Kallscheuer N."/>
            <person name="Wiegand S."/>
            <person name="Jogler M."/>
            <person name="Boedeker C."/>
            <person name="Peeters S.H."/>
            <person name="Rast P."/>
            <person name="Heuer A."/>
            <person name="Jetten M.S.M."/>
            <person name="Rohde M."/>
            <person name="Jogler C."/>
        </authorList>
    </citation>
    <scope>NUCLEOTIDE SEQUENCE [LARGE SCALE GENOMIC DNA]</scope>
    <source>
        <strain evidence="6 7">Poly21</strain>
    </source>
</reference>
<dbReference type="InterPro" id="IPR026856">
    <property type="entry name" value="Sialidase_fam"/>
</dbReference>